<dbReference type="InterPro" id="IPR017853">
    <property type="entry name" value="GH"/>
</dbReference>
<dbReference type="Proteomes" id="UP000262969">
    <property type="component" value="Unassembled WGS sequence"/>
</dbReference>
<reference evidence="8 9" key="1">
    <citation type="journal article" date="2018" name="Nat. Biotechnol.">
        <title>A standardized bacterial taxonomy based on genome phylogeny substantially revises the tree of life.</title>
        <authorList>
            <person name="Parks D.H."/>
            <person name="Chuvochina M."/>
            <person name="Waite D.W."/>
            <person name="Rinke C."/>
            <person name="Skarshewski A."/>
            <person name="Chaumeil P.A."/>
            <person name="Hugenholtz P."/>
        </authorList>
    </citation>
    <scope>NUCLEOTIDE SEQUENCE [LARGE SCALE GENOMIC DNA]</scope>
    <source>
        <strain evidence="8">UBA11728</strain>
    </source>
</reference>
<keyword evidence="2 4" id="KW-0378">Hydrolase</keyword>
<dbReference type="InterPro" id="IPR048395">
    <property type="entry name" value="Glyco_hydro_31_C"/>
</dbReference>
<dbReference type="PROSITE" id="PS00129">
    <property type="entry name" value="GLYCOSYL_HYDROL_F31_1"/>
    <property type="match status" value="1"/>
</dbReference>
<evidence type="ECO:0000256" key="3">
    <source>
        <dbReference type="ARBA" id="ARBA00023295"/>
    </source>
</evidence>
<protein>
    <submittedName>
        <fullName evidence="8">Alpha-glucosidase</fullName>
    </submittedName>
</protein>
<name>A0A3D2X5R6_9FIRM</name>
<evidence type="ECO:0000259" key="6">
    <source>
        <dbReference type="Pfam" id="PF13802"/>
    </source>
</evidence>
<dbReference type="PANTHER" id="PTHR22762">
    <property type="entry name" value="ALPHA-GLUCOSIDASE"/>
    <property type="match status" value="1"/>
</dbReference>
<dbReference type="InterPro" id="IPR030458">
    <property type="entry name" value="Glyco_hydro_31_AS"/>
</dbReference>
<evidence type="ECO:0000259" key="7">
    <source>
        <dbReference type="Pfam" id="PF21365"/>
    </source>
</evidence>
<feature type="domain" description="Glycosyl hydrolase family 31 C-terminal" evidence="7">
    <location>
        <begin position="536"/>
        <end position="626"/>
    </location>
</feature>
<accession>A0A3D2X5R6</accession>
<evidence type="ECO:0000259" key="5">
    <source>
        <dbReference type="Pfam" id="PF01055"/>
    </source>
</evidence>
<dbReference type="EMBL" id="DPVV01000258">
    <property type="protein sequence ID" value="HCL02316.1"/>
    <property type="molecule type" value="Genomic_DNA"/>
</dbReference>
<keyword evidence="3 4" id="KW-0326">Glycosidase</keyword>
<evidence type="ECO:0000313" key="8">
    <source>
        <dbReference type="EMBL" id="HCL02316.1"/>
    </source>
</evidence>
<proteinExistence type="inferred from homology"/>
<comment type="similarity">
    <text evidence="1 4">Belongs to the glycosyl hydrolase 31 family.</text>
</comment>
<dbReference type="GO" id="GO:0005975">
    <property type="term" value="P:carbohydrate metabolic process"/>
    <property type="evidence" value="ECO:0007669"/>
    <property type="project" value="InterPro"/>
</dbReference>
<dbReference type="Gene3D" id="2.60.40.4040">
    <property type="match status" value="1"/>
</dbReference>
<dbReference type="Gene3D" id="3.20.20.80">
    <property type="entry name" value="Glycosidases"/>
    <property type="match status" value="1"/>
</dbReference>
<dbReference type="InterPro" id="IPR011013">
    <property type="entry name" value="Gal_mutarotase_sf_dom"/>
</dbReference>
<dbReference type="GO" id="GO:0030246">
    <property type="term" value="F:carbohydrate binding"/>
    <property type="evidence" value="ECO:0007669"/>
    <property type="project" value="InterPro"/>
</dbReference>
<evidence type="ECO:0000256" key="4">
    <source>
        <dbReference type="RuleBase" id="RU361185"/>
    </source>
</evidence>
<dbReference type="Gene3D" id="2.60.40.1760">
    <property type="entry name" value="glycosyl hydrolase (family 31)"/>
    <property type="match status" value="1"/>
</dbReference>
<evidence type="ECO:0000313" key="9">
    <source>
        <dbReference type="Proteomes" id="UP000262969"/>
    </source>
</evidence>
<dbReference type="AlphaFoldDB" id="A0A3D2X5R6"/>
<dbReference type="SUPFAM" id="SSF51445">
    <property type="entry name" value="(Trans)glycosidases"/>
    <property type="match status" value="1"/>
</dbReference>
<comment type="caution">
    <text evidence="8">The sequence shown here is derived from an EMBL/GenBank/DDBJ whole genome shotgun (WGS) entry which is preliminary data.</text>
</comment>
<sequence length="692" mass="80137">MITKYCFGTPFETEAVPVKLNSTTVTSSNFTKEDSTDKFSLPISIKADHNFSLEYDMAKDDIVYGLGEANRGINKRGYQYISNCTDDPNHTENKFSLYGAHNFIIIDGNTCFGLFIDYPGKLTFDIGYSSYSKLRIVAEEANLYLYVISGKSSYDIVKQFREMIGESYLPPLWAFGYQQSRWGYKTASDIRTVADEYQKHGIGLDAIYMDIDYMEQYKDFTIDEEKFPNFTEFVAEMKERNLHLVPIIDAGVKIEDGYSIYEEGVANNYFCKREDGTDFIAGVWPGDTHFPDFFKKDTREWFGNKYRTLLDKGIDGFWNDMNEPAIFYSKEGLDDVFEQIKKMQYNELDLSNFFHLRYLIDSLQNNEEDYKRFYHDVEGKKVRHDKVHNLYGYYMTRAAGEAFQNLNNAKRILLFSRSSYIGMHRYGGIWTGDNQSWWSHLLLNIKMMPSLNMCGFLYSGADLGGFGSDVTRDLMLRWLAFGIFTPLMRNHSAIGTRNQECYEFESTEEFKHLIGIRYRLIPYLYSEFVKSVKKNEMLFRPLAFDYPNDSLVRHIEDQLMLGDGLMIAPVYTQNATGRYVYLPEDMLYLKFTKDSAFSMEVLTKGHHYIEVDLSEVPLFVKENHILPLAKTAENTATLDRKSFTLLCYLTKEASYEFYDDDGITLPADGTTTLLTIDCPNAAQIVNSEFQFS</sequence>
<dbReference type="Pfam" id="PF13802">
    <property type="entry name" value="Gal_mutarotas_2"/>
    <property type="match status" value="1"/>
</dbReference>
<dbReference type="GO" id="GO:0004553">
    <property type="term" value="F:hydrolase activity, hydrolyzing O-glycosyl compounds"/>
    <property type="evidence" value="ECO:0007669"/>
    <property type="project" value="InterPro"/>
</dbReference>
<evidence type="ECO:0000256" key="1">
    <source>
        <dbReference type="ARBA" id="ARBA00007806"/>
    </source>
</evidence>
<feature type="domain" description="Glycoside hydrolase family 31 N-terminal" evidence="6">
    <location>
        <begin position="49"/>
        <end position="125"/>
    </location>
</feature>
<dbReference type="Pfam" id="PF21365">
    <property type="entry name" value="Glyco_hydro_31_3rd"/>
    <property type="match status" value="1"/>
</dbReference>
<dbReference type="CDD" id="cd14752">
    <property type="entry name" value="GH31_N"/>
    <property type="match status" value="1"/>
</dbReference>
<organism evidence="8 9">
    <name type="scientific">Lachnoclostridium phytofermentans</name>
    <dbReference type="NCBI Taxonomy" id="66219"/>
    <lineage>
        <taxon>Bacteria</taxon>
        <taxon>Bacillati</taxon>
        <taxon>Bacillota</taxon>
        <taxon>Clostridia</taxon>
        <taxon>Lachnospirales</taxon>
        <taxon>Lachnospiraceae</taxon>
    </lineage>
</organism>
<dbReference type="SUPFAM" id="SSF51011">
    <property type="entry name" value="Glycosyl hydrolase domain"/>
    <property type="match status" value="1"/>
</dbReference>
<dbReference type="InterPro" id="IPR000322">
    <property type="entry name" value="Glyco_hydro_31_TIM"/>
</dbReference>
<dbReference type="CDD" id="cd06604">
    <property type="entry name" value="GH31_glucosidase_II_MalA"/>
    <property type="match status" value="1"/>
</dbReference>
<dbReference type="SUPFAM" id="SSF74650">
    <property type="entry name" value="Galactose mutarotase-like"/>
    <property type="match status" value="1"/>
</dbReference>
<gene>
    <name evidence="8" type="ORF">DHW61_07865</name>
</gene>
<evidence type="ECO:0000256" key="2">
    <source>
        <dbReference type="ARBA" id="ARBA00022801"/>
    </source>
</evidence>
<feature type="domain" description="Glycoside hydrolase family 31 TIM barrel" evidence="5">
    <location>
        <begin position="168"/>
        <end position="526"/>
    </location>
</feature>
<dbReference type="PANTHER" id="PTHR22762:SF120">
    <property type="entry name" value="HETEROGLYCAN GLUCOSIDASE 1"/>
    <property type="match status" value="1"/>
</dbReference>
<dbReference type="Pfam" id="PF01055">
    <property type="entry name" value="Glyco_hydro_31_2nd"/>
    <property type="match status" value="1"/>
</dbReference>
<dbReference type="InterPro" id="IPR025887">
    <property type="entry name" value="Glyco_hydro_31_N_dom"/>
</dbReference>